<evidence type="ECO:0000313" key="1">
    <source>
        <dbReference type="EMBL" id="KAJ2770896.1"/>
    </source>
</evidence>
<dbReference type="EMBL" id="JANBUJ010000635">
    <property type="protein sequence ID" value="KAJ2770896.1"/>
    <property type="molecule type" value="Genomic_DNA"/>
</dbReference>
<protein>
    <submittedName>
        <fullName evidence="1">Vacuolar protein sorting-associated protein ist1</fullName>
    </submittedName>
</protein>
<name>A0ACC1K059_9FUNG</name>
<evidence type="ECO:0000313" key="2">
    <source>
        <dbReference type="Proteomes" id="UP001140234"/>
    </source>
</evidence>
<gene>
    <name evidence="1" type="primary">IST1</name>
    <name evidence="1" type="ORF">IWQ57_002453</name>
</gene>
<sequence length="300" mass="31668">MPAKFPLSKFKVELKLAANRLRFLQEKQTALNTKARRGIASLLEAGKVASATVRVEGIIRDDLHIEAMEIVELFCELLCARAGLVDQLPTVDPGLCEAVSSVIYASSRIEARELPRIRDLLAAKYGKDVVMGAADNADGHVNAKLLQKLSVTPPSQALVGLYLKEIAAAYRVDWRPDGDSDDDKPSGGLREPAGAVPAEPMLPVQAPEQEDGDGADGPRADGGGDDVAALPSIPAPPTDRSTGDAEAADTPPAAPVEVPAIQPARTPAGKSAPDKDAESASSGTPTMDELQRRFDALRQL</sequence>
<keyword evidence="2" id="KW-1185">Reference proteome</keyword>
<organism evidence="1 2">
    <name type="scientific">Coemansia nantahalensis</name>
    <dbReference type="NCBI Taxonomy" id="2789366"/>
    <lineage>
        <taxon>Eukaryota</taxon>
        <taxon>Fungi</taxon>
        <taxon>Fungi incertae sedis</taxon>
        <taxon>Zoopagomycota</taxon>
        <taxon>Kickxellomycotina</taxon>
        <taxon>Kickxellomycetes</taxon>
        <taxon>Kickxellales</taxon>
        <taxon>Kickxellaceae</taxon>
        <taxon>Coemansia</taxon>
    </lineage>
</organism>
<dbReference type="Proteomes" id="UP001140234">
    <property type="component" value="Unassembled WGS sequence"/>
</dbReference>
<proteinExistence type="predicted"/>
<accession>A0ACC1K059</accession>
<comment type="caution">
    <text evidence="1">The sequence shown here is derived from an EMBL/GenBank/DDBJ whole genome shotgun (WGS) entry which is preliminary data.</text>
</comment>
<reference evidence="1" key="1">
    <citation type="submission" date="2022-07" db="EMBL/GenBank/DDBJ databases">
        <title>Phylogenomic reconstructions and comparative analyses of Kickxellomycotina fungi.</title>
        <authorList>
            <person name="Reynolds N.K."/>
            <person name="Stajich J.E."/>
            <person name="Barry K."/>
            <person name="Grigoriev I.V."/>
            <person name="Crous P."/>
            <person name="Smith M.E."/>
        </authorList>
    </citation>
    <scope>NUCLEOTIDE SEQUENCE</scope>
    <source>
        <strain evidence="1">CBS 109366</strain>
    </source>
</reference>